<protein>
    <recommendedName>
        <fullName evidence="3">Four helix bundle protein</fullName>
    </recommendedName>
</protein>
<dbReference type="Gene3D" id="1.20.1440.60">
    <property type="entry name" value="23S rRNA-intervening sequence"/>
    <property type="match status" value="1"/>
</dbReference>
<dbReference type="EMBL" id="MGGL01000015">
    <property type="protein sequence ID" value="OGM26181.1"/>
    <property type="molecule type" value="Genomic_DNA"/>
</dbReference>
<gene>
    <name evidence="1" type="ORF">A2628_02480</name>
</gene>
<dbReference type="SUPFAM" id="SSF158446">
    <property type="entry name" value="IVS-encoded protein-like"/>
    <property type="match status" value="1"/>
</dbReference>
<evidence type="ECO:0000313" key="1">
    <source>
        <dbReference type="EMBL" id="OGM26181.1"/>
    </source>
</evidence>
<evidence type="ECO:0000313" key="2">
    <source>
        <dbReference type="Proteomes" id="UP000179221"/>
    </source>
</evidence>
<accession>A0A1F7YFS3</accession>
<dbReference type="AlphaFoldDB" id="A0A1F7YFS3"/>
<reference evidence="1 2" key="1">
    <citation type="journal article" date="2016" name="Nat. Commun.">
        <title>Thousands of microbial genomes shed light on interconnected biogeochemical processes in an aquifer system.</title>
        <authorList>
            <person name="Anantharaman K."/>
            <person name="Brown C.T."/>
            <person name="Hug L.A."/>
            <person name="Sharon I."/>
            <person name="Castelle C.J."/>
            <person name="Probst A.J."/>
            <person name="Thomas B.C."/>
            <person name="Singh A."/>
            <person name="Wilkins M.J."/>
            <person name="Karaoz U."/>
            <person name="Brodie E.L."/>
            <person name="Williams K.H."/>
            <person name="Hubbard S.S."/>
            <person name="Banfield J.F."/>
        </authorList>
    </citation>
    <scope>NUCLEOTIDE SEQUENCE [LARGE SCALE GENOMIC DNA]</scope>
</reference>
<proteinExistence type="predicted"/>
<dbReference type="Proteomes" id="UP000179221">
    <property type="component" value="Unassembled WGS sequence"/>
</dbReference>
<organism evidence="1 2">
    <name type="scientific">Candidatus Woesebacteria bacterium RIFCSPHIGHO2_01_FULL_40_22</name>
    <dbReference type="NCBI Taxonomy" id="1802499"/>
    <lineage>
        <taxon>Bacteria</taxon>
        <taxon>Candidatus Woeseibacteriota</taxon>
    </lineage>
</organism>
<comment type="caution">
    <text evidence="1">The sequence shown here is derived from an EMBL/GenBank/DDBJ whole genome shotgun (WGS) entry which is preliminary data.</text>
</comment>
<dbReference type="InterPro" id="IPR012657">
    <property type="entry name" value="23S_rRNA-intervening_sequence"/>
</dbReference>
<dbReference type="NCBIfam" id="TIGR02436">
    <property type="entry name" value="four helix bundle protein"/>
    <property type="match status" value="1"/>
</dbReference>
<name>A0A1F7YFS3_9BACT</name>
<sequence length="243" mass="28064">MSKINPVVQELIDKTLQELNQPKKPLQKSRVSNTPNGYIFLVAWSNASLLRVFARKFTAGLPKSEYRLKAQFDDNTRSVVANIEEGFARPTTSEYLTFLGYAQASLIEGKGDIQRSLQDGFLRSILGSSLKNLGIDLSDWHEALKRLVISRPVVIKGTYRNIEESRGKEKTQGQIPKNSFQFLYKPVDNLKAEDLTYEIFIELINKTDWHLRRLVESLEEKLAREQKYYQVEKARMRSKLHLE</sequence>
<evidence type="ECO:0008006" key="3">
    <source>
        <dbReference type="Google" id="ProtNLM"/>
    </source>
</evidence>
<dbReference type="InterPro" id="IPR036583">
    <property type="entry name" value="23S_rRNA_IVS_sf"/>
</dbReference>
<dbReference type="Pfam" id="PF05635">
    <property type="entry name" value="23S_rRNA_IVP"/>
    <property type="match status" value="1"/>
</dbReference>